<accession>A0ABX7PCY1</accession>
<keyword evidence="4" id="KW-1185">Reference proteome</keyword>
<evidence type="ECO:0000313" key="4">
    <source>
        <dbReference type="Proteomes" id="UP000662747"/>
    </source>
</evidence>
<reference evidence="3 4" key="1">
    <citation type="submission" date="2021-02" db="EMBL/GenBank/DDBJ databases">
        <title>De Novo genome assembly of isolated myxobacteria.</title>
        <authorList>
            <person name="Stevens D.C."/>
        </authorList>
    </citation>
    <scope>NUCLEOTIDE SEQUENCE [LARGE SCALE GENOMIC DNA]</scope>
    <source>
        <strain evidence="4">SCPEA02</strain>
    </source>
</reference>
<dbReference type="Proteomes" id="UP000662747">
    <property type="component" value="Chromosome"/>
</dbReference>
<evidence type="ECO:0008006" key="5">
    <source>
        <dbReference type="Google" id="ProtNLM"/>
    </source>
</evidence>
<feature type="compositionally biased region" description="Low complexity" evidence="1">
    <location>
        <begin position="18"/>
        <end position="31"/>
    </location>
</feature>
<dbReference type="Gene3D" id="2.40.160.50">
    <property type="entry name" value="membrane protein fhac: a member of the omp85/tpsb transporter family"/>
    <property type="match status" value="1"/>
</dbReference>
<evidence type="ECO:0000256" key="1">
    <source>
        <dbReference type="SAM" id="MobiDB-lite"/>
    </source>
</evidence>
<name>A0ABX7PCY1_9BACT</name>
<sequence>MNRFALIFCCLSLAAGAQPAPVTAPVPDDAGTPPTVSEPAHTRDDEDAESRNESRDEHDGEDARPGAEERNEARAEDTRHGRDECPDDYDDEEETEDTAMVLAPLQLTVDGRQVTPGSMELLGLQRLTEAQVRALIGAPPPGTPEALTPQKAQTFLRRLAHSGLFARVEPRLRATEQGTAVLEVHLEENPTVTSVEVEGLHDLQEREVLEELFRLPHRFPSEDEDEDEDVIATLRLDSRRGTLSVVRPCPPPRPPREWLARLERGDFRRGILLGGAATALEHTVKDLRDDGYLLASLTATLHPDGRLVVTVDEGRLEDVDVRGVGPEMATRVREALDVKPGDVFLRSDARRAMQRLEAKLPFLEPAKVDDDDDGLYRRVRILEERGADGTRTYRTQEEERRHKRRREQVEFELSWRQFVDWWEHGEDGEGISLEGKRLIVHVRPRRPDVDVDLLPVHTQVTGFAPGLAGELRIWDPKDRAHLTVDAALFIPLRLGGQHLPDDPEGTKRQRRLNLLGGAKVSVPATGFAELGVQGHDFTDTLDRWRLGDIDSFIYSFLINRPDREYFRRKGFAAFATWRWADEWLAGVEYRADRYESMRSFTPPLSLFRRDSAPFTNSPVTEGHFRSVVVRLEYTSNAEPGTKVGSLFRTPETSLFERDGDWESRASLRGLLTLEVGDGPAASGGDARFWKLVSDVSLDVPTGWKTGVHLRVRTAGGHALPEQKREALGGWSALRGVGFKELRGDVSLLATAEYRWHVFGIFTDVGSVRADKEWTEAKLGLGGSLHFGDDVRLDVAWRTDDKATATPEARLLFVRTF</sequence>
<feature type="compositionally biased region" description="Acidic residues" evidence="1">
    <location>
        <begin position="85"/>
        <end position="96"/>
    </location>
</feature>
<keyword evidence="2" id="KW-0732">Signal</keyword>
<dbReference type="EMBL" id="CP071090">
    <property type="protein sequence ID" value="QSQ28346.1"/>
    <property type="molecule type" value="Genomic_DNA"/>
</dbReference>
<protein>
    <recommendedName>
        <fullName evidence="5">Bacterial surface antigen (D15) domain-containing protein</fullName>
    </recommendedName>
</protein>
<feature type="region of interest" description="Disordered" evidence="1">
    <location>
        <begin position="18"/>
        <end position="96"/>
    </location>
</feature>
<organism evidence="3 4">
    <name type="scientific">Pyxidicoccus parkwayensis</name>
    <dbReference type="NCBI Taxonomy" id="2813578"/>
    <lineage>
        <taxon>Bacteria</taxon>
        <taxon>Pseudomonadati</taxon>
        <taxon>Myxococcota</taxon>
        <taxon>Myxococcia</taxon>
        <taxon>Myxococcales</taxon>
        <taxon>Cystobacterineae</taxon>
        <taxon>Myxococcaceae</taxon>
        <taxon>Pyxidicoccus</taxon>
    </lineage>
</organism>
<feature type="chain" id="PRO_5047506606" description="Bacterial surface antigen (D15) domain-containing protein" evidence="2">
    <location>
        <begin position="25"/>
        <end position="816"/>
    </location>
</feature>
<feature type="compositionally biased region" description="Basic and acidic residues" evidence="1">
    <location>
        <begin position="40"/>
        <end position="84"/>
    </location>
</feature>
<feature type="signal peptide" evidence="2">
    <location>
        <begin position="1"/>
        <end position="24"/>
    </location>
</feature>
<evidence type="ECO:0000256" key="2">
    <source>
        <dbReference type="SAM" id="SignalP"/>
    </source>
</evidence>
<gene>
    <name evidence="3" type="ORF">JY651_32730</name>
</gene>
<evidence type="ECO:0000313" key="3">
    <source>
        <dbReference type="EMBL" id="QSQ28346.1"/>
    </source>
</evidence>
<proteinExistence type="predicted"/>